<evidence type="ECO:0000313" key="2">
    <source>
        <dbReference type="Proteomes" id="UP000504636"/>
    </source>
</evidence>
<organism evidence="1">
    <name type="scientific">Mytilinidion resinicola</name>
    <dbReference type="NCBI Taxonomy" id="574789"/>
    <lineage>
        <taxon>Eukaryota</taxon>
        <taxon>Fungi</taxon>
        <taxon>Dikarya</taxon>
        <taxon>Ascomycota</taxon>
        <taxon>Pezizomycotina</taxon>
        <taxon>Dothideomycetes</taxon>
        <taxon>Pleosporomycetidae</taxon>
        <taxon>Mytilinidiales</taxon>
        <taxon>Mytilinidiaceae</taxon>
        <taxon>Mytilinidion</taxon>
    </lineage>
</organism>
<dbReference type="GeneID" id="54466754"/>
<protein>
    <submittedName>
        <fullName evidence="1 3">Uncharacterized protein</fullName>
    </submittedName>
</protein>
<reference evidence="3" key="2">
    <citation type="submission" date="2020-04" db="EMBL/GenBank/DDBJ databases">
        <authorList>
            <consortium name="NCBI Genome Project"/>
        </authorList>
    </citation>
    <scope>NUCLEOTIDE SEQUENCE</scope>
    <source>
        <strain evidence="3">CBS 304.34</strain>
    </source>
</reference>
<accession>A0A6A6YBB5</accession>
<name>A0A6A6YBB5_9PEZI</name>
<evidence type="ECO:0000313" key="1">
    <source>
        <dbReference type="EMBL" id="KAF2805868.1"/>
    </source>
</evidence>
<evidence type="ECO:0000313" key="3">
    <source>
        <dbReference type="RefSeq" id="XP_033572832.1"/>
    </source>
</evidence>
<reference evidence="1 3" key="1">
    <citation type="journal article" date="2020" name="Stud. Mycol.">
        <title>101 Dothideomycetes genomes: a test case for predicting lifestyles and emergence of pathogens.</title>
        <authorList>
            <person name="Haridas S."/>
            <person name="Albert R."/>
            <person name="Binder M."/>
            <person name="Bloem J."/>
            <person name="Labutti K."/>
            <person name="Salamov A."/>
            <person name="Andreopoulos B."/>
            <person name="Baker S."/>
            <person name="Barry K."/>
            <person name="Bills G."/>
            <person name="Bluhm B."/>
            <person name="Cannon C."/>
            <person name="Castanera R."/>
            <person name="Culley D."/>
            <person name="Daum C."/>
            <person name="Ezra D."/>
            <person name="Gonzalez J."/>
            <person name="Henrissat B."/>
            <person name="Kuo A."/>
            <person name="Liang C."/>
            <person name="Lipzen A."/>
            <person name="Lutzoni F."/>
            <person name="Magnuson J."/>
            <person name="Mondo S."/>
            <person name="Nolan M."/>
            <person name="Ohm R."/>
            <person name="Pangilinan J."/>
            <person name="Park H.-J."/>
            <person name="Ramirez L."/>
            <person name="Alfaro M."/>
            <person name="Sun H."/>
            <person name="Tritt A."/>
            <person name="Yoshinaga Y."/>
            <person name="Zwiers L.-H."/>
            <person name="Turgeon B."/>
            <person name="Goodwin S."/>
            <person name="Spatafora J."/>
            <person name="Crous P."/>
            <person name="Grigoriev I."/>
        </authorList>
    </citation>
    <scope>NUCLEOTIDE SEQUENCE</scope>
    <source>
        <strain evidence="1 3">CBS 304.34</strain>
    </source>
</reference>
<dbReference type="RefSeq" id="XP_033572832.1">
    <property type="nucleotide sequence ID" value="XM_033725861.1"/>
</dbReference>
<dbReference type="EMBL" id="MU003708">
    <property type="protein sequence ID" value="KAF2805868.1"/>
    <property type="molecule type" value="Genomic_DNA"/>
</dbReference>
<gene>
    <name evidence="1 3" type="ORF">BDZ99DRAFT_524112</name>
</gene>
<keyword evidence="2" id="KW-1185">Reference proteome</keyword>
<dbReference type="Proteomes" id="UP000504636">
    <property type="component" value="Unplaced"/>
</dbReference>
<reference evidence="3" key="3">
    <citation type="submission" date="2025-04" db="UniProtKB">
        <authorList>
            <consortium name="RefSeq"/>
        </authorList>
    </citation>
    <scope>IDENTIFICATION</scope>
    <source>
        <strain evidence="3">CBS 304.34</strain>
    </source>
</reference>
<sequence>MSARFTILPIRARRNCSSLLPLLTFGTTANHITSATIVEIRNDRESLPVFQVAMLNNQEKGVDAHATTSIQPLVQSQNSPSRGYHESNIDDVATSKFKHPLLLTLLSVRLNAVPNKSRGPDQILRTPIRLLKLACSASSPHPTA</sequence>
<dbReference type="AlphaFoldDB" id="A0A6A6YBB5"/>
<proteinExistence type="predicted"/>